<keyword evidence="4" id="KW-1185">Reference proteome</keyword>
<proteinExistence type="predicted"/>
<dbReference type="OrthoDB" id="104711at2"/>
<reference evidence="3 4" key="1">
    <citation type="submission" date="2019-03" db="EMBL/GenBank/DDBJ databases">
        <title>Genomic Encyclopedia of Type Strains, Phase IV (KMG-IV): sequencing the most valuable type-strain genomes for metagenomic binning, comparative biology and taxonomic classification.</title>
        <authorList>
            <person name="Goeker M."/>
        </authorList>
    </citation>
    <scope>NUCLEOTIDE SEQUENCE [LARGE SCALE GENOMIC DNA]</scope>
    <source>
        <strain evidence="3 4">DSM 21100</strain>
    </source>
</reference>
<dbReference type="Pfam" id="PF00487">
    <property type="entry name" value="FA_desaturase"/>
    <property type="match status" value="1"/>
</dbReference>
<feature type="transmembrane region" description="Helical" evidence="1">
    <location>
        <begin position="39"/>
        <end position="57"/>
    </location>
</feature>
<feature type="transmembrane region" description="Helical" evidence="1">
    <location>
        <begin position="201"/>
        <end position="225"/>
    </location>
</feature>
<accession>A0A4R3KTS5</accession>
<feature type="transmembrane region" description="Helical" evidence="1">
    <location>
        <begin position="231"/>
        <end position="253"/>
    </location>
</feature>
<gene>
    <name evidence="3" type="ORF">EDD80_103224</name>
</gene>
<dbReference type="EMBL" id="SMAD01000003">
    <property type="protein sequence ID" value="TCS88360.1"/>
    <property type="molecule type" value="Genomic_DNA"/>
</dbReference>
<dbReference type="Proteomes" id="UP000295807">
    <property type="component" value="Unassembled WGS sequence"/>
</dbReference>
<dbReference type="PIRSF" id="PIRSF015921">
    <property type="entry name" value="FA_sphinglp_des"/>
    <property type="match status" value="1"/>
</dbReference>
<protein>
    <submittedName>
        <fullName evidence="3">Linoleoyl-CoA desaturase</fullName>
    </submittedName>
</protein>
<evidence type="ECO:0000256" key="1">
    <source>
        <dbReference type="SAM" id="Phobius"/>
    </source>
</evidence>
<comment type="caution">
    <text evidence="3">The sequence shown here is derived from an EMBL/GenBank/DDBJ whole genome shotgun (WGS) entry which is preliminary data.</text>
</comment>
<dbReference type="CDD" id="cd03506">
    <property type="entry name" value="Delta6-FADS-like"/>
    <property type="match status" value="1"/>
</dbReference>
<sequence>MKTLSVKFKKEAPGDFYHVLRQRVNQYFEDKGLKKKATLYFKVKALSFIVAYFLLYFNLLFNVESKQGVFLSYMGMGLFMFLIFLNVVHDAAHEAIFKSRKLNLIFTWFLELFGTNNRLWRTRHLDSHHIYPNIFGWDVDIKQSPLVRIADNSPFLSFHRFQHLYMPVVYFVYTLNWLIYRDFKDITEKRLGPKVNVRYPWYQVAGMILAKITYVLYILVVPVLLLPVSFWTIFLAFLLMHFTTSFVTIFALVSSHVGENAVFPQPDEEGRLPHTWAEHQLITTADYAADNPLVTFLLGGFNLHVVHHLFPNVSHVHYPALTEILKETAAEFNIEYRSFSLGEALMSHWKLLRRNSFKENMALLEEA</sequence>
<feature type="domain" description="Fatty acid desaturase" evidence="2">
    <location>
        <begin position="74"/>
        <end position="339"/>
    </location>
</feature>
<evidence type="ECO:0000259" key="2">
    <source>
        <dbReference type="Pfam" id="PF00487"/>
    </source>
</evidence>
<dbReference type="RefSeq" id="WP_132128574.1">
    <property type="nucleotide sequence ID" value="NZ_SMAD01000003.1"/>
</dbReference>
<dbReference type="GO" id="GO:0016717">
    <property type="term" value="F:oxidoreductase activity, acting on paired donors, with oxidation of a pair of donors resulting in the reduction of molecular oxygen to two molecules of water"/>
    <property type="evidence" value="ECO:0007669"/>
    <property type="project" value="TreeGrafter"/>
</dbReference>
<feature type="transmembrane region" description="Helical" evidence="1">
    <location>
        <begin position="164"/>
        <end position="180"/>
    </location>
</feature>
<organism evidence="3 4">
    <name type="scientific">Anseongella ginsenosidimutans</name>
    <dbReference type="NCBI Taxonomy" id="496056"/>
    <lineage>
        <taxon>Bacteria</taxon>
        <taxon>Pseudomonadati</taxon>
        <taxon>Bacteroidota</taxon>
        <taxon>Sphingobacteriia</taxon>
        <taxon>Sphingobacteriales</taxon>
        <taxon>Sphingobacteriaceae</taxon>
        <taxon>Anseongella</taxon>
    </lineage>
</organism>
<dbReference type="InterPro" id="IPR005804">
    <property type="entry name" value="FA_desaturase_dom"/>
</dbReference>
<evidence type="ECO:0000313" key="3">
    <source>
        <dbReference type="EMBL" id="TCS88360.1"/>
    </source>
</evidence>
<name>A0A4R3KTS5_9SPHI</name>
<dbReference type="AlphaFoldDB" id="A0A4R3KTS5"/>
<dbReference type="InterPro" id="IPR012171">
    <property type="entry name" value="Fatty_acid_desaturase"/>
</dbReference>
<dbReference type="PANTHER" id="PTHR19353">
    <property type="entry name" value="FATTY ACID DESATURASE 2"/>
    <property type="match status" value="1"/>
</dbReference>
<keyword evidence="1" id="KW-1133">Transmembrane helix</keyword>
<evidence type="ECO:0000313" key="4">
    <source>
        <dbReference type="Proteomes" id="UP000295807"/>
    </source>
</evidence>
<keyword evidence="1" id="KW-0472">Membrane</keyword>
<dbReference type="GO" id="GO:0016020">
    <property type="term" value="C:membrane"/>
    <property type="evidence" value="ECO:0007669"/>
    <property type="project" value="TreeGrafter"/>
</dbReference>
<feature type="transmembrane region" description="Helical" evidence="1">
    <location>
        <begin position="101"/>
        <end position="120"/>
    </location>
</feature>
<dbReference type="GO" id="GO:0008610">
    <property type="term" value="P:lipid biosynthetic process"/>
    <property type="evidence" value="ECO:0007669"/>
    <property type="project" value="UniProtKB-ARBA"/>
</dbReference>
<dbReference type="PANTHER" id="PTHR19353:SF19">
    <property type="entry name" value="DELTA(5) FATTY ACID DESATURASE C-RELATED"/>
    <property type="match status" value="1"/>
</dbReference>
<keyword evidence="1" id="KW-0812">Transmembrane</keyword>
<feature type="transmembrane region" description="Helical" evidence="1">
    <location>
        <begin position="69"/>
        <end position="89"/>
    </location>
</feature>